<dbReference type="Pfam" id="PF07690">
    <property type="entry name" value="MFS_1"/>
    <property type="match status" value="1"/>
</dbReference>
<organism evidence="8 9">
    <name type="scientific">Stutzerimonas stutzeri</name>
    <name type="common">Pseudomonas stutzeri</name>
    <dbReference type="NCBI Taxonomy" id="316"/>
    <lineage>
        <taxon>Bacteria</taxon>
        <taxon>Pseudomonadati</taxon>
        <taxon>Pseudomonadota</taxon>
        <taxon>Gammaproteobacteria</taxon>
        <taxon>Pseudomonadales</taxon>
        <taxon>Pseudomonadaceae</taxon>
        <taxon>Stutzerimonas</taxon>
    </lineage>
</organism>
<keyword evidence="3 6" id="KW-1133">Transmembrane helix</keyword>
<evidence type="ECO:0000256" key="5">
    <source>
        <dbReference type="SAM" id="MobiDB-lite"/>
    </source>
</evidence>
<dbReference type="InterPro" id="IPR011701">
    <property type="entry name" value="MFS"/>
</dbReference>
<dbReference type="PANTHER" id="PTHR23521:SF3">
    <property type="entry name" value="MFS TRANSPORTER"/>
    <property type="match status" value="1"/>
</dbReference>
<gene>
    <name evidence="8" type="ORF">UIB01_13520</name>
</gene>
<dbReference type="EMBL" id="CP007509">
    <property type="protein sequence ID" value="AHY43443.1"/>
    <property type="molecule type" value="Genomic_DNA"/>
</dbReference>
<dbReference type="InterPro" id="IPR024989">
    <property type="entry name" value="MFS_assoc_dom"/>
</dbReference>
<dbReference type="PANTHER" id="PTHR23521">
    <property type="entry name" value="TRANSPORTER MFS SUPERFAMILY"/>
    <property type="match status" value="1"/>
</dbReference>
<keyword evidence="4 6" id="KW-0472">Membrane</keyword>
<evidence type="ECO:0000313" key="8">
    <source>
        <dbReference type="EMBL" id="AHY43443.1"/>
    </source>
</evidence>
<evidence type="ECO:0000256" key="2">
    <source>
        <dbReference type="ARBA" id="ARBA00022692"/>
    </source>
</evidence>
<evidence type="ECO:0000256" key="3">
    <source>
        <dbReference type="ARBA" id="ARBA00022989"/>
    </source>
</evidence>
<name>A0A023WTH7_STUST</name>
<comment type="subcellular location">
    <subcellularLocation>
        <location evidence="1">Membrane</location>
        <topology evidence="1">Multi-pass membrane protein</topology>
    </subcellularLocation>
</comment>
<dbReference type="KEGG" id="pstu:UIB01_13520"/>
<dbReference type="InterPro" id="IPR036259">
    <property type="entry name" value="MFS_trans_sf"/>
</dbReference>
<evidence type="ECO:0000313" key="9">
    <source>
        <dbReference type="Proteomes" id="UP000025238"/>
    </source>
</evidence>
<accession>A0A023WTH7</accession>
<evidence type="ECO:0000259" key="7">
    <source>
        <dbReference type="PROSITE" id="PS50850"/>
    </source>
</evidence>
<keyword evidence="2 6" id="KW-0812">Transmembrane</keyword>
<feature type="transmembrane region" description="Helical" evidence="6">
    <location>
        <begin position="265"/>
        <end position="284"/>
    </location>
</feature>
<dbReference type="Proteomes" id="UP000025238">
    <property type="component" value="Chromosome"/>
</dbReference>
<dbReference type="InterPro" id="IPR047200">
    <property type="entry name" value="MFS_YcaD-like"/>
</dbReference>
<dbReference type="PROSITE" id="PS50850">
    <property type="entry name" value="MFS"/>
    <property type="match status" value="1"/>
</dbReference>
<feature type="region of interest" description="Disordered" evidence="5">
    <location>
        <begin position="407"/>
        <end position="438"/>
    </location>
</feature>
<dbReference type="GO" id="GO:0005886">
    <property type="term" value="C:plasma membrane"/>
    <property type="evidence" value="ECO:0007669"/>
    <property type="project" value="TreeGrafter"/>
</dbReference>
<evidence type="ECO:0000256" key="4">
    <source>
        <dbReference type="ARBA" id="ARBA00023136"/>
    </source>
</evidence>
<feature type="transmembrane region" description="Helical" evidence="6">
    <location>
        <begin position="156"/>
        <end position="178"/>
    </location>
</feature>
<dbReference type="OrthoDB" id="9810614at2"/>
<evidence type="ECO:0000256" key="6">
    <source>
        <dbReference type="SAM" id="Phobius"/>
    </source>
</evidence>
<dbReference type="AlphaFoldDB" id="A0A023WTH7"/>
<feature type="domain" description="Major facilitator superfamily (MFS) profile" evidence="7">
    <location>
        <begin position="2"/>
        <end position="375"/>
    </location>
</feature>
<feature type="transmembrane region" description="Helical" evidence="6">
    <location>
        <begin position="199"/>
        <end position="220"/>
    </location>
</feature>
<dbReference type="InterPro" id="IPR020846">
    <property type="entry name" value="MFS_dom"/>
</dbReference>
<feature type="transmembrane region" description="Helical" evidence="6">
    <location>
        <begin position="98"/>
        <end position="119"/>
    </location>
</feature>
<feature type="transmembrane region" description="Helical" evidence="6">
    <location>
        <begin position="232"/>
        <end position="253"/>
    </location>
</feature>
<protein>
    <submittedName>
        <fullName evidence="8">MFS transporter</fullName>
    </submittedName>
</protein>
<feature type="transmembrane region" description="Helical" evidence="6">
    <location>
        <begin position="74"/>
        <end position="92"/>
    </location>
</feature>
<dbReference type="PATRIC" id="fig|316.97.peg.2706"/>
<feature type="transmembrane region" description="Helical" evidence="6">
    <location>
        <begin position="131"/>
        <end position="150"/>
    </location>
</feature>
<feature type="transmembrane region" description="Helical" evidence="6">
    <location>
        <begin position="320"/>
        <end position="342"/>
    </location>
</feature>
<dbReference type="SUPFAM" id="SSF103473">
    <property type="entry name" value="MFS general substrate transporter"/>
    <property type="match status" value="1"/>
</dbReference>
<feature type="transmembrane region" description="Helical" evidence="6">
    <location>
        <begin position="348"/>
        <end position="371"/>
    </location>
</feature>
<sequence>MKTLIAPISSLLAGVALLLLGHGLLNTLLTLRGVAEGYSTGMIGLLMSGYFAGFLIGTWLAPSLIRRIGHIRTFAFYAALAAVAVLVHVLIVNPWVWLVLRVLYGVSLVTLYMVIESWLNAQVSGEKRGQVFALYMAVNLGALAAAQQLLSLDTPMNFTLFALAAILISSALMPITLTRQAQPALPDMPATDLLQLARIAPLPLMAAGISGLTLGGFWGLAPVYASQVGFDAAGVGLLMSITILGGAVLQWPIGLFSDKHDRRVVLLWVVAIAAVLALVITPILSGSLLLGLMFLWGGLAFSIYSIAVAQMVDQLHPDEILSGSSGLLLANGFGAAFGPVVAGGLMHLFGHIALPLFFAVSLGVLAIYSFWRPRRVVDLVTEPHGHFTPMLRTSHTVLELMPDTPEVEAAPASANEAEMVDEHPAAQEEPLPPRTGTL</sequence>
<dbReference type="Gene3D" id="1.20.1250.20">
    <property type="entry name" value="MFS general substrate transporter like domains"/>
    <property type="match status" value="2"/>
</dbReference>
<feature type="transmembrane region" description="Helical" evidence="6">
    <location>
        <begin position="290"/>
        <end position="308"/>
    </location>
</feature>
<evidence type="ECO:0000256" key="1">
    <source>
        <dbReference type="ARBA" id="ARBA00004141"/>
    </source>
</evidence>
<dbReference type="GO" id="GO:0022857">
    <property type="term" value="F:transmembrane transporter activity"/>
    <property type="evidence" value="ECO:0007669"/>
    <property type="project" value="InterPro"/>
</dbReference>
<reference evidence="8 9" key="1">
    <citation type="submission" date="2014-03" db="EMBL/GenBank/DDBJ databases">
        <title>Complete genome sequence of Pseudomonas stutzeri 19SMN4.</title>
        <authorList>
            <person name="Brunet-Galmes I."/>
            <person name="Nogales B."/>
            <person name="Busquets A."/>
            <person name="Pena A."/>
            <person name="Gomila M."/>
            <person name="Garcia-Valdes E."/>
            <person name="Lalucat J."/>
            <person name="Bennasar A."/>
            <person name="Bosch R."/>
        </authorList>
    </citation>
    <scope>NUCLEOTIDE SEQUENCE [LARGE SCALE GENOMIC DNA]</scope>
    <source>
        <strain evidence="8 9">19SMN4</strain>
    </source>
</reference>
<dbReference type="Pfam" id="PF12832">
    <property type="entry name" value="MFS_1_like"/>
    <property type="match status" value="1"/>
</dbReference>
<feature type="transmembrane region" description="Helical" evidence="6">
    <location>
        <begin position="39"/>
        <end position="62"/>
    </location>
</feature>
<dbReference type="CDD" id="cd17477">
    <property type="entry name" value="MFS_YcaD_like"/>
    <property type="match status" value="1"/>
</dbReference>
<proteinExistence type="predicted"/>